<feature type="transmembrane region" description="Helical" evidence="1">
    <location>
        <begin position="21"/>
        <end position="50"/>
    </location>
</feature>
<proteinExistence type="predicted"/>
<protein>
    <recommendedName>
        <fullName evidence="2">cDENN domain-containing protein</fullName>
    </recommendedName>
</protein>
<dbReference type="AlphaFoldDB" id="A0A1X7TJF7"/>
<dbReference type="EnsemblMetazoa" id="Aqu2.1.14986_001">
    <property type="protein sequence ID" value="Aqu2.1.14986_001"/>
    <property type="gene ID" value="Aqu2.1.14986"/>
</dbReference>
<dbReference type="OrthoDB" id="6019893at2759"/>
<reference evidence="3" key="1">
    <citation type="submission" date="2017-05" db="UniProtKB">
        <authorList>
            <consortium name="EnsemblMetazoa"/>
        </authorList>
    </citation>
    <scope>IDENTIFICATION</scope>
</reference>
<dbReference type="Gene3D" id="3.40.50.11500">
    <property type="match status" value="1"/>
</dbReference>
<keyword evidence="1" id="KW-0812">Transmembrane</keyword>
<organism evidence="3">
    <name type="scientific">Amphimedon queenslandica</name>
    <name type="common">Sponge</name>
    <dbReference type="NCBI Taxonomy" id="400682"/>
    <lineage>
        <taxon>Eukaryota</taxon>
        <taxon>Metazoa</taxon>
        <taxon>Porifera</taxon>
        <taxon>Demospongiae</taxon>
        <taxon>Heteroscleromorpha</taxon>
        <taxon>Haplosclerida</taxon>
        <taxon>Niphatidae</taxon>
        <taxon>Amphimedon</taxon>
    </lineage>
</organism>
<keyword evidence="1" id="KW-1133">Transmembrane helix</keyword>
<evidence type="ECO:0000256" key="1">
    <source>
        <dbReference type="SAM" id="Phobius"/>
    </source>
</evidence>
<dbReference type="InterPro" id="IPR043153">
    <property type="entry name" value="DENN_C"/>
</dbReference>
<name>A0A1X7TJF7_AMPQE</name>
<dbReference type="InParanoid" id="A0A1X7TJF7"/>
<evidence type="ECO:0000313" key="3">
    <source>
        <dbReference type="EnsemblMetazoa" id="Aqu2.1.14986_001"/>
    </source>
</evidence>
<keyword evidence="1" id="KW-0472">Membrane</keyword>
<dbReference type="Pfam" id="PF02141">
    <property type="entry name" value="DENN"/>
    <property type="match status" value="1"/>
</dbReference>
<dbReference type="InterPro" id="IPR001194">
    <property type="entry name" value="cDENN_dom"/>
</dbReference>
<evidence type="ECO:0000259" key="2">
    <source>
        <dbReference type="Pfam" id="PF02141"/>
    </source>
</evidence>
<accession>A0A1X7TJF7</accession>
<sequence>MKKSLFIQFPSIHTCIHVLKFCIKFMLILIKIGFPLFLITLLLLCLLSYISPFEWCHSIVPTVPDNFIDILRAPSINILGCHSNWHESPEFNNIDDAVIVKLDEDVVESKLSSVPLFPELPEADRIRFKTHLVYMMSSLLLLEGLVPEDLRLLLCGCQQVELDILKKITTFTDRNRRGIQKILKVWPQTSVLPPQIHYLMLSPIPVQIGLNRSMEMKERDRLGTSNSFYQRMWYLVRPVIPWQCVLLGVWSMTIELLGRVCPESVGKLKHSIFNQLQ</sequence>
<feature type="domain" description="cDENN" evidence="2">
    <location>
        <begin position="12"/>
        <end position="104"/>
    </location>
</feature>